<reference evidence="2 3" key="2">
    <citation type="journal article" date="2020" name="Microbiol. Resour. Announc.">
        <title>Antarctic desert soil bacteria exhibit high novel natural product potential, evaluated through long-read genome sequencing and comparative genomics.</title>
        <authorList>
            <person name="Benaud N."/>
            <person name="Edwards R.J."/>
            <person name="Amos T.G."/>
            <person name="D'Agostino P.M."/>
            <person name="Gutierrez-Chavez C."/>
            <person name="Montgomery K."/>
            <person name="Nicetic I."/>
            <person name="Ferrari B.C."/>
        </authorList>
    </citation>
    <scope>NUCLEOTIDE SEQUENCE [LARGE SCALE GENOMIC DNA]</scope>
    <source>
        <strain evidence="2 3">SPB151</strain>
    </source>
</reference>
<dbReference type="Pfam" id="PF02384">
    <property type="entry name" value="N6_Mtase"/>
    <property type="match status" value="1"/>
</dbReference>
<feature type="domain" description="DNA methylase adenine-specific" evidence="1">
    <location>
        <begin position="97"/>
        <end position="201"/>
    </location>
</feature>
<dbReference type="InterPro" id="IPR003356">
    <property type="entry name" value="DNA_methylase_A-5"/>
</dbReference>
<sequence length="243" mass="27390">MSDYKKIVKLLEANAGAKRMSEVFDDFVEMSALTFRNAVDSWGYDEREAQYLRIAGRYDREELNRFAHALALVVKAMEQEPCDVLGRLYMELELGNGRLGQFFTPYDVARLVAGMQIDGIAERVRSHGFAELYEPACGAAAFIVAVSQEMRTAGLNPQTQLHVTAEDIARQAVHMAYIHLSLLHVPAVVHRRNTLTMETFDTWRTPAHILGGWGWKFRHADAVQEMQTLLGATTLRSMAEARS</sequence>
<dbReference type="InterPro" id="IPR029063">
    <property type="entry name" value="SAM-dependent_MTases_sf"/>
</dbReference>
<dbReference type="GO" id="GO:0003677">
    <property type="term" value="F:DNA binding"/>
    <property type="evidence" value="ECO:0007669"/>
    <property type="project" value="InterPro"/>
</dbReference>
<dbReference type="Proteomes" id="UP000515563">
    <property type="component" value="Chromosome"/>
</dbReference>
<evidence type="ECO:0000259" key="1">
    <source>
        <dbReference type="Pfam" id="PF02384"/>
    </source>
</evidence>
<dbReference type="AlphaFoldDB" id="A0A7G6WVV9"/>
<proteinExistence type="predicted"/>
<dbReference type="SUPFAM" id="SSF53335">
    <property type="entry name" value="S-adenosyl-L-methionine-dependent methyltransferases"/>
    <property type="match status" value="1"/>
</dbReference>
<name>A0A7G6WVV9_9ACTN</name>
<keyword evidence="3" id="KW-1185">Reference proteome</keyword>
<reference evidence="3" key="1">
    <citation type="submission" date="2019-09" db="EMBL/GenBank/DDBJ databases">
        <title>Antimicrobial potential of Antarctic Bacteria.</title>
        <authorList>
            <person name="Benaud N."/>
            <person name="Edwards R.J."/>
            <person name="Ferrari B.C."/>
        </authorList>
    </citation>
    <scope>NUCLEOTIDE SEQUENCE [LARGE SCALE GENOMIC DNA]</scope>
    <source>
        <strain evidence="3">SPB151</strain>
    </source>
</reference>
<dbReference type="KEGG" id="kqi:F1D05_09770"/>
<dbReference type="GO" id="GO:0032259">
    <property type="term" value="P:methylation"/>
    <property type="evidence" value="ECO:0007669"/>
    <property type="project" value="UniProtKB-KW"/>
</dbReference>
<gene>
    <name evidence="2" type="ORF">F1D05_09770</name>
</gene>
<dbReference type="PRINTS" id="PR00507">
    <property type="entry name" value="N12N6MTFRASE"/>
</dbReference>
<dbReference type="EMBL" id="CP043661">
    <property type="protein sequence ID" value="QNE18124.1"/>
    <property type="molecule type" value="Genomic_DNA"/>
</dbReference>
<dbReference type="RefSeq" id="WP_185447023.1">
    <property type="nucleotide sequence ID" value="NZ_CP043661.1"/>
</dbReference>
<accession>A0A7G6WVV9</accession>
<dbReference type="GO" id="GO:0008170">
    <property type="term" value="F:N-methyltransferase activity"/>
    <property type="evidence" value="ECO:0007669"/>
    <property type="project" value="InterPro"/>
</dbReference>
<organism evidence="2 3">
    <name type="scientific">Kribbella qitaiheensis</name>
    <dbReference type="NCBI Taxonomy" id="1544730"/>
    <lineage>
        <taxon>Bacteria</taxon>
        <taxon>Bacillati</taxon>
        <taxon>Actinomycetota</taxon>
        <taxon>Actinomycetes</taxon>
        <taxon>Propionibacteriales</taxon>
        <taxon>Kribbellaceae</taxon>
        <taxon>Kribbella</taxon>
    </lineage>
</organism>
<keyword evidence="2" id="KW-0808">Transferase</keyword>
<keyword evidence="2" id="KW-0489">Methyltransferase</keyword>
<evidence type="ECO:0000313" key="2">
    <source>
        <dbReference type="EMBL" id="QNE18124.1"/>
    </source>
</evidence>
<protein>
    <submittedName>
        <fullName evidence="2">N-6 DNA methylase</fullName>
    </submittedName>
</protein>
<evidence type="ECO:0000313" key="3">
    <source>
        <dbReference type="Proteomes" id="UP000515563"/>
    </source>
</evidence>
<dbReference type="Gene3D" id="3.40.50.150">
    <property type="entry name" value="Vaccinia Virus protein VP39"/>
    <property type="match status" value="1"/>
</dbReference>